<name>A0A6G1L0E4_9PEZI</name>
<dbReference type="Proteomes" id="UP000799436">
    <property type="component" value="Unassembled WGS sequence"/>
</dbReference>
<protein>
    <submittedName>
        <fullName evidence="1">Uncharacterized protein</fullName>
    </submittedName>
</protein>
<proteinExistence type="predicted"/>
<sequence length="304" mass="34216">MAPRRASKSTKNLPMRLADLRLDSPMTTTTKAPVPNGRANLPLPRQLRARIYEFLLSGEHARLGPRTYRFKTAILRVSHEIHMEAMHYLYEHNDFVMVTFQLAQVGLKYSHLIPKVCTYQILIQRMRHLLPMHVNLTCELPAARIEEEYDKLEEIPLEEESASGVNGTDIEPPYRGFLMLAKDLPTLCLVFQLKLLCFPETGGVGQVLFVLSKPGESLQLGKHGKPGCHGQPAISLELRSPKYRKMSLERQQCPVDPLKQLIGESMKFIVTGVEIDSSHIISVKRTISPSLVWAAGKCGACTKH</sequence>
<accession>A0A6G1L0E4</accession>
<organism evidence="1 2">
    <name type="scientific">Teratosphaeria nubilosa</name>
    <dbReference type="NCBI Taxonomy" id="161662"/>
    <lineage>
        <taxon>Eukaryota</taxon>
        <taxon>Fungi</taxon>
        <taxon>Dikarya</taxon>
        <taxon>Ascomycota</taxon>
        <taxon>Pezizomycotina</taxon>
        <taxon>Dothideomycetes</taxon>
        <taxon>Dothideomycetidae</taxon>
        <taxon>Mycosphaerellales</taxon>
        <taxon>Teratosphaeriaceae</taxon>
        <taxon>Teratosphaeria</taxon>
    </lineage>
</organism>
<dbReference type="EMBL" id="ML995885">
    <property type="protein sequence ID" value="KAF2765704.1"/>
    <property type="molecule type" value="Genomic_DNA"/>
</dbReference>
<evidence type="ECO:0000313" key="1">
    <source>
        <dbReference type="EMBL" id="KAF2765704.1"/>
    </source>
</evidence>
<dbReference type="AlphaFoldDB" id="A0A6G1L0E4"/>
<keyword evidence="2" id="KW-1185">Reference proteome</keyword>
<evidence type="ECO:0000313" key="2">
    <source>
        <dbReference type="Proteomes" id="UP000799436"/>
    </source>
</evidence>
<gene>
    <name evidence="1" type="ORF">EJ03DRAFT_338855</name>
</gene>
<reference evidence="1" key="1">
    <citation type="journal article" date="2020" name="Stud. Mycol.">
        <title>101 Dothideomycetes genomes: a test case for predicting lifestyles and emergence of pathogens.</title>
        <authorList>
            <person name="Haridas S."/>
            <person name="Albert R."/>
            <person name="Binder M."/>
            <person name="Bloem J."/>
            <person name="Labutti K."/>
            <person name="Salamov A."/>
            <person name="Andreopoulos B."/>
            <person name="Baker S."/>
            <person name="Barry K."/>
            <person name="Bills G."/>
            <person name="Bluhm B."/>
            <person name="Cannon C."/>
            <person name="Castanera R."/>
            <person name="Culley D."/>
            <person name="Daum C."/>
            <person name="Ezra D."/>
            <person name="Gonzalez J."/>
            <person name="Henrissat B."/>
            <person name="Kuo A."/>
            <person name="Liang C."/>
            <person name="Lipzen A."/>
            <person name="Lutzoni F."/>
            <person name="Magnuson J."/>
            <person name="Mondo S."/>
            <person name="Nolan M."/>
            <person name="Ohm R."/>
            <person name="Pangilinan J."/>
            <person name="Park H.-J."/>
            <person name="Ramirez L."/>
            <person name="Alfaro M."/>
            <person name="Sun H."/>
            <person name="Tritt A."/>
            <person name="Yoshinaga Y."/>
            <person name="Zwiers L.-H."/>
            <person name="Turgeon B."/>
            <person name="Goodwin S."/>
            <person name="Spatafora J."/>
            <person name="Crous P."/>
            <person name="Grigoriev I."/>
        </authorList>
    </citation>
    <scope>NUCLEOTIDE SEQUENCE</scope>
    <source>
        <strain evidence="1">CBS 116005</strain>
    </source>
</reference>